<dbReference type="EMBL" id="JBHTEK010000001">
    <property type="protein sequence ID" value="MFC7669535.1"/>
    <property type="molecule type" value="Genomic_DNA"/>
</dbReference>
<name>A0ABW2UBF3_9BACT</name>
<evidence type="ECO:0000313" key="1">
    <source>
        <dbReference type="EMBL" id="MFC7669535.1"/>
    </source>
</evidence>
<keyword evidence="2" id="KW-1185">Reference proteome</keyword>
<protein>
    <submittedName>
        <fullName evidence="1">Uncharacterized protein</fullName>
    </submittedName>
</protein>
<dbReference type="RefSeq" id="WP_380205031.1">
    <property type="nucleotide sequence ID" value="NZ_JBHTEK010000001.1"/>
</dbReference>
<organism evidence="1 2">
    <name type="scientific">Hymenobacter humi</name>
    <dbReference type="NCBI Taxonomy" id="1411620"/>
    <lineage>
        <taxon>Bacteria</taxon>
        <taxon>Pseudomonadati</taxon>
        <taxon>Bacteroidota</taxon>
        <taxon>Cytophagia</taxon>
        <taxon>Cytophagales</taxon>
        <taxon>Hymenobacteraceae</taxon>
        <taxon>Hymenobacter</taxon>
    </lineage>
</organism>
<comment type="caution">
    <text evidence="1">The sequence shown here is derived from an EMBL/GenBank/DDBJ whole genome shotgun (WGS) entry which is preliminary data.</text>
</comment>
<gene>
    <name evidence="1" type="ORF">ACFQT0_20855</name>
</gene>
<accession>A0ABW2UBF3</accession>
<proteinExistence type="predicted"/>
<evidence type="ECO:0000313" key="2">
    <source>
        <dbReference type="Proteomes" id="UP001596513"/>
    </source>
</evidence>
<dbReference type="Proteomes" id="UP001596513">
    <property type="component" value="Unassembled WGS sequence"/>
</dbReference>
<sequence>MKSFPLRRVLASVVLLGVLGMGVAVWLLGSEYGRRHIAQAVRDGLTHNSEPGAGSF</sequence>
<reference evidence="2" key="1">
    <citation type="journal article" date="2019" name="Int. J. Syst. Evol. Microbiol.">
        <title>The Global Catalogue of Microorganisms (GCM) 10K type strain sequencing project: providing services to taxonomists for standard genome sequencing and annotation.</title>
        <authorList>
            <consortium name="The Broad Institute Genomics Platform"/>
            <consortium name="The Broad Institute Genome Sequencing Center for Infectious Disease"/>
            <person name="Wu L."/>
            <person name="Ma J."/>
        </authorList>
    </citation>
    <scope>NUCLEOTIDE SEQUENCE [LARGE SCALE GENOMIC DNA]</scope>
    <source>
        <strain evidence="2">JCM 19635</strain>
    </source>
</reference>